<protein>
    <submittedName>
        <fullName evidence="1">Uncharacterized protein</fullName>
    </submittedName>
</protein>
<dbReference type="Proteomes" id="UP001196413">
    <property type="component" value="Unassembled WGS sequence"/>
</dbReference>
<gene>
    <name evidence="1" type="ORF">KIN20_027440</name>
</gene>
<proteinExistence type="predicted"/>
<comment type="caution">
    <text evidence="1">The sequence shown here is derived from an EMBL/GenBank/DDBJ whole genome shotgun (WGS) entry which is preliminary data.</text>
</comment>
<reference evidence="1" key="1">
    <citation type="submission" date="2021-06" db="EMBL/GenBank/DDBJ databases">
        <title>Parelaphostrongylus tenuis whole genome reference sequence.</title>
        <authorList>
            <person name="Garwood T.J."/>
            <person name="Larsen P.A."/>
            <person name="Fountain-Jones N.M."/>
            <person name="Garbe J.R."/>
            <person name="Macchietto M.G."/>
            <person name="Kania S.A."/>
            <person name="Gerhold R.W."/>
            <person name="Richards J.E."/>
            <person name="Wolf T.M."/>
        </authorList>
    </citation>
    <scope>NUCLEOTIDE SEQUENCE</scope>
    <source>
        <strain evidence="1">MNPRO001-30</strain>
        <tissue evidence="1">Meninges</tissue>
    </source>
</reference>
<dbReference type="AlphaFoldDB" id="A0AAD5WDS5"/>
<sequence length="87" mass="9821">MSIHRQLVTVSESRKPCVLLANVIQDALQRNVTREMGEKTARNIRTTYMEADLLVQDGSVPKAIEYLSRAVVTERKKADLKDTCSVM</sequence>
<accession>A0AAD5WDS5</accession>
<keyword evidence="2" id="KW-1185">Reference proteome</keyword>
<evidence type="ECO:0000313" key="1">
    <source>
        <dbReference type="EMBL" id="KAJ1366695.1"/>
    </source>
</evidence>
<dbReference type="EMBL" id="JAHQIW010005648">
    <property type="protein sequence ID" value="KAJ1366695.1"/>
    <property type="molecule type" value="Genomic_DNA"/>
</dbReference>
<evidence type="ECO:0000313" key="2">
    <source>
        <dbReference type="Proteomes" id="UP001196413"/>
    </source>
</evidence>
<organism evidence="1 2">
    <name type="scientific">Parelaphostrongylus tenuis</name>
    <name type="common">Meningeal worm</name>
    <dbReference type="NCBI Taxonomy" id="148309"/>
    <lineage>
        <taxon>Eukaryota</taxon>
        <taxon>Metazoa</taxon>
        <taxon>Ecdysozoa</taxon>
        <taxon>Nematoda</taxon>
        <taxon>Chromadorea</taxon>
        <taxon>Rhabditida</taxon>
        <taxon>Rhabditina</taxon>
        <taxon>Rhabditomorpha</taxon>
        <taxon>Strongyloidea</taxon>
        <taxon>Metastrongylidae</taxon>
        <taxon>Parelaphostrongylus</taxon>
    </lineage>
</organism>
<name>A0AAD5WDS5_PARTN</name>